<feature type="domain" description="Peptidase M14" evidence="7">
    <location>
        <begin position="16"/>
        <end position="309"/>
    </location>
</feature>
<evidence type="ECO:0000256" key="4">
    <source>
        <dbReference type="ARBA" id="ARBA00022801"/>
    </source>
</evidence>
<accession>W0JU98</accession>
<keyword evidence="4" id="KW-0378">Hydrolase</keyword>
<evidence type="ECO:0000313" key="8">
    <source>
        <dbReference type="EMBL" id="AHG00805.1"/>
    </source>
</evidence>
<dbReference type="PANTHER" id="PTHR11705:SF143">
    <property type="entry name" value="SLL0236 PROTEIN"/>
    <property type="match status" value="1"/>
</dbReference>
<proteinExistence type="inferred from homology"/>
<protein>
    <recommendedName>
        <fullName evidence="7">Peptidase M14 domain-containing protein</fullName>
    </recommendedName>
</protein>
<evidence type="ECO:0000256" key="5">
    <source>
        <dbReference type="ARBA" id="ARBA00022833"/>
    </source>
</evidence>
<gene>
    <name evidence="8" type="ORF">HALLA_08460</name>
</gene>
<dbReference type="Gene3D" id="3.40.630.10">
    <property type="entry name" value="Zn peptidases"/>
    <property type="match status" value="1"/>
</dbReference>
<evidence type="ECO:0000256" key="1">
    <source>
        <dbReference type="ARBA" id="ARBA00001947"/>
    </source>
</evidence>
<sequence>MTFGRSWPDDDESLEAFHDYEELMDQLDWLEERTLGSISVRSIGTSNQGRSIPMASVGKGDIDVLFCSQQHGHEPTGTETLLDLLHQISSRYGEGGRLLQVLENVTVHAIVRANPDGGEPDVFTRFNVDEDAPFRDPDEGLYTAYSQAGIGWDVNRYHWFDWTESKLYQNRPDEYPENPVPETQAIIDIVDEIDPLWMVDMHNQLTYKTDDGDIVSNSVYWPTHEDVPDETRRLGKQLCRAAFEEADRSGDATVTKYPGGNELGIARNSYGTAGVACMLLETRGHMGQEALGRRTQNEFTIVKHLLEATADGSLFEIDPALAEDIPDRGDRYNTDLPPKDVPMDEWVNASVSTAMVDWEILNDAVACSVDGRFLERLPVDVGGTLLVRNDVNDEVRPYHVARTHDEGGARAVRLGGNARERFYEPDDNVPTRFDTAIRGYDPGPWALLEVRPAQLEWDILNDADACSVEESFLADLPVSVGDRICLQNHDTERIRAFTVARTHHVDDPHGIDDGERRVRMGLAARSRFYESEESVSSSFIGKTRPA</sequence>
<keyword evidence="9" id="KW-1185">Reference proteome</keyword>
<dbReference type="InterPro" id="IPR000834">
    <property type="entry name" value="Peptidase_M14"/>
</dbReference>
<comment type="similarity">
    <text evidence="2">Belongs to the peptidase M14 family.</text>
</comment>
<dbReference type="GO" id="GO:0004181">
    <property type="term" value="F:metallocarboxypeptidase activity"/>
    <property type="evidence" value="ECO:0007669"/>
    <property type="project" value="InterPro"/>
</dbReference>
<dbReference type="Proteomes" id="UP000019024">
    <property type="component" value="Chromosome"/>
</dbReference>
<dbReference type="eggNOG" id="arCOG02889">
    <property type="taxonomic scope" value="Archaea"/>
</dbReference>
<dbReference type="GO" id="GO:0008270">
    <property type="term" value="F:zinc ion binding"/>
    <property type="evidence" value="ECO:0007669"/>
    <property type="project" value="InterPro"/>
</dbReference>
<evidence type="ECO:0000259" key="7">
    <source>
        <dbReference type="PROSITE" id="PS52035"/>
    </source>
</evidence>
<evidence type="ECO:0000256" key="3">
    <source>
        <dbReference type="ARBA" id="ARBA00022670"/>
    </source>
</evidence>
<name>W0JU98_9EURY</name>
<keyword evidence="5" id="KW-0862">Zinc</keyword>
<dbReference type="GO" id="GO:0005615">
    <property type="term" value="C:extracellular space"/>
    <property type="evidence" value="ECO:0007669"/>
    <property type="project" value="TreeGrafter"/>
</dbReference>
<dbReference type="HOGENOM" id="CLU_498412_0_0_2"/>
<evidence type="ECO:0000256" key="2">
    <source>
        <dbReference type="ARBA" id="ARBA00005988"/>
    </source>
</evidence>
<dbReference type="PROSITE" id="PS52035">
    <property type="entry name" value="PEPTIDASE_M14"/>
    <property type="match status" value="1"/>
</dbReference>
<evidence type="ECO:0000256" key="6">
    <source>
        <dbReference type="ARBA" id="ARBA00023049"/>
    </source>
</evidence>
<dbReference type="PANTHER" id="PTHR11705">
    <property type="entry name" value="PROTEASE FAMILY M14 CARBOXYPEPTIDASE A,B"/>
    <property type="match status" value="1"/>
</dbReference>
<keyword evidence="3" id="KW-0645">Protease</keyword>
<dbReference type="Pfam" id="PF00246">
    <property type="entry name" value="Peptidase_M14"/>
    <property type="match status" value="1"/>
</dbReference>
<reference evidence="8 9" key="1">
    <citation type="submission" date="2014-01" db="EMBL/GenBank/DDBJ databases">
        <authorList>
            <consortium name="DOE Joint Genome Institute"/>
            <person name="Anderson I."/>
            <person name="Huntemann M."/>
            <person name="Han J."/>
            <person name="Chen A."/>
            <person name="Kyrpides N."/>
            <person name="Mavromatis K."/>
            <person name="Markowitz V."/>
            <person name="Palaniappan K."/>
            <person name="Ivanova N."/>
            <person name="Schaumberg A."/>
            <person name="Pati A."/>
            <person name="Liolios K."/>
            <person name="Nordberg H.P."/>
            <person name="Cantor M.N."/>
            <person name="Hua S.X."/>
            <person name="Woyke T."/>
        </authorList>
    </citation>
    <scope>NUCLEOTIDE SEQUENCE [LARGE SCALE GENOMIC DNA]</scope>
    <source>
        <strain evidence="8 9">XH-48</strain>
    </source>
</reference>
<dbReference type="KEGG" id="hlr:HALLA_08460"/>
<dbReference type="SMART" id="SM00631">
    <property type="entry name" value="Zn_pept"/>
    <property type="match status" value="1"/>
</dbReference>
<dbReference type="AlphaFoldDB" id="W0JU98"/>
<dbReference type="EMBL" id="CP007055">
    <property type="protein sequence ID" value="AHG00805.1"/>
    <property type="molecule type" value="Genomic_DNA"/>
</dbReference>
<keyword evidence="6" id="KW-0482">Metalloprotease</keyword>
<dbReference type="SUPFAM" id="SSF53187">
    <property type="entry name" value="Zn-dependent exopeptidases"/>
    <property type="match status" value="1"/>
</dbReference>
<dbReference type="GO" id="GO:0006508">
    <property type="term" value="P:proteolysis"/>
    <property type="evidence" value="ECO:0007669"/>
    <property type="project" value="UniProtKB-KW"/>
</dbReference>
<dbReference type="STRING" id="797299.HALLA_08460"/>
<comment type="cofactor">
    <cofactor evidence="1">
        <name>Zn(2+)</name>
        <dbReference type="ChEBI" id="CHEBI:29105"/>
    </cofactor>
</comment>
<evidence type="ECO:0000313" key="9">
    <source>
        <dbReference type="Proteomes" id="UP000019024"/>
    </source>
</evidence>
<organism evidence="8 9">
    <name type="scientific">Halostagnicola larsenii XH-48</name>
    <dbReference type="NCBI Taxonomy" id="797299"/>
    <lineage>
        <taxon>Archaea</taxon>
        <taxon>Methanobacteriati</taxon>
        <taxon>Methanobacteriota</taxon>
        <taxon>Stenosarchaea group</taxon>
        <taxon>Halobacteria</taxon>
        <taxon>Halobacteriales</taxon>
        <taxon>Natrialbaceae</taxon>
        <taxon>Halostagnicola</taxon>
    </lineage>
</organism>